<accession>A0ABM1BVB2</accession>
<dbReference type="InterPro" id="IPR011598">
    <property type="entry name" value="bHLH_dom"/>
</dbReference>
<feature type="compositionally biased region" description="Low complexity" evidence="6">
    <location>
        <begin position="266"/>
        <end position="281"/>
    </location>
</feature>
<comment type="subcellular location">
    <subcellularLocation>
        <location evidence="1">Nucleus</location>
    </subcellularLocation>
</comment>
<evidence type="ECO:0000256" key="6">
    <source>
        <dbReference type="SAM" id="MobiDB-lite"/>
    </source>
</evidence>
<dbReference type="PANTHER" id="PTHR10985">
    <property type="entry name" value="BASIC HELIX-LOOP-HELIX TRANSCRIPTION FACTOR, HES-RELATED"/>
    <property type="match status" value="1"/>
</dbReference>
<evidence type="ECO:0000256" key="5">
    <source>
        <dbReference type="ARBA" id="ARBA00023242"/>
    </source>
</evidence>
<reference evidence="10" key="1">
    <citation type="submission" date="2025-08" db="UniProtKB">
        <authorList>
            <consortium name="RefSeq"/>
        </authorList>
    </citation>
    <scope>IDENTIFICATION</scope>
    <source>
        <tissue evidence="10">Muscle</tissue>
    </source>
</reference>
<evidence type="ECO:0000259" key="8">
    <source>
        <dbReference type="PROSITE" id="PS51054"/>
    </source>
</evidence>
<dbReference type="Proteomes" id="UP000694941">
    <property type="component" value="Unplaced"/>
</dbReference>
<feature type="region of interest" description="Disordered" evidence="6">
    <location>
        <begin position="135"/>
        <end position="173"/>
    </location>
</feature>
<feature type="compositionally biased region" description="Polar residues" evidence="6">
    <location>
        <begin position="282"/>
        <end position="295"/>
    </location>
</feature>
<proteinExistence type="predicted"/>
<evidence type="ECO:0000313" key="10">
    <source>
        <dbReference type="RefSeq" id="XP_013789370.2"/>
    </source>
</evidence>
<evidence type="ECO:0000313" key="9">
    <source>
        <dbReference type="Proteomes" id="UP000694941"/>
    </source>
</evidence>
<sequence>MTMPATKSPLGVCKSENRRASKPLMEKRRRARINKSLTELKSLILDAAKKEPQTGRHSKLEKADILELTVKHLQTLHKQQISTSYTTDPLAMGKFRAGYAECVKEVSRFVTRLEGVDSVLRSRLLNHMSGCLTKFDDTPSINTSEEKTPSGDNKVPRATTPETLPDSSTSSPSMEVDIFHGVAIPPSIRTSSPKARNTDFIHFPATSSSATGDFSSNLTNVQLALILPESSIPTHSLAQLYPSGPLNLVTSNKSDSQLSVYSALSTRSTPSTPISNISSASKGYSSDSEASLSNGSLASPKMSSLSVESVYHVARVVGGSACSVIQMAPKSPEAVWRPW</sequence>
<gene>
    <name evidence="10" type="primary">LOC106473230</name>
</gene>
<dbReference type="PROSITE" id="PS50888">
    <property type="entry name" value="BHLH"/>
    <property type="match status" value="1"/>
</dbReference>
<keyword evidence="9" id="KW-1185">Reference proteome</keyword>
<organism evidence="9 10">
    <name type="scientific">Limulus polyphemus</name>
    <name type="common">Atlantic horseshoe crab</name>
    <dbReference type="NCBI Taxonomy" id="6850"/>
    <lineage>
        <taxon>Eukaryota</taxon>
        <taxon>Metazoa</taxon>
        <taxon>Ecdysozoa</taxon>
        <taxon>Arthropoda</taxon>
        <taxon>Chelicerata</taxon>
        <taxon>Merostomata</taxon>
        <taxon>Xiphosura</taxon>
        <taxon>Limulidae</taxon>
        <taxon>Limulus</taxon>
    </lineage>
</organism>
<dbReference type="Gene3D" id="6.10.250.980">
    <property type="match status" value="1"/>
</dbReference>
<keyword evidence="4" id="KW-0804">Transcription</keyword>
<dbReference type="SMART" id="SM00511">
    <property type="entry name" value="ORANGE"/>
    <property type="match status" value="1"/>
</dbReference>
<dbReference type="SUPFAM" id="SSF47459">
    <property type="entry name" value="HLH, helix-loop-helix DNA-binding domain"/>
    <property type="match status" value="1"/>
</dbReference>
<dbReference type="Pfam" id="PF00010">
    <property type="entry name" value="HLH"/>
    <property type="match status" value="1"/>
</dbReference>
<feature type="region of interest" description="Disordered" evidence="6">
    <location>
        <begin position="1"/>
        <end position="23"/>
    </location>
</feature>
<dbReference type="SMART" id="SM00353">
    <property type="entry name" value="HLH"/>
    <property type="match status" value="1"/>
</dbReference>
<keyword evidence="3" id="KW-0238">DNA-binding</keyword>
<evidence type="ECO:0000256" key="2">
    <source>
        <dbReference type="ARBA" id="ARBA00023015"/>
    </source>
</evidence>
<protein>
    <submittedName>
        <fullName evidence="10">Protein hairy-like</fullName>
    </submittedName>
</protein>
<evidence type="ECO:0000256" key="3">
    <source>
        <dbReference type="ARBA" id="ARBA00023125"/>
    </source>
</evidence>
<dbReference type="RefSeq" id="XP_013789370.2">
    <property type="nucleotide sequence ID" value="XM_013933916.2"/>
</dbReference>
<dbReference type="Gene3D" id="4.10.280.10">
    <property type="entry name" value="Helix-loop-helix DNA-binding domain"/>
    <property type="match status" value="1"/>
</dbReference>
<dbReference type="PROSITE" id="PS51054">
    <property type="entry name" value="ORANGE"/>
    <property type="match status" value="1"/>
</dbReference>
<evidence type="ECO:0000256" key="1">
    <source>
        <dbReference type="ARBA" id="ARBA00004123"/>
    </source>
</evidence>
<feature type="compositionally biased region" description="Polar residues" evidence="6">
    <location>
        <begin position="160"/>
        <end position="173"/>
    </location>
</feature>
<evidence type="ECO:0000259" key="7">
    <source>
        <dbReference type="PROSITE" id="PS50888"/>
    </source>
</evidence>
<feature type="domain" description="Orange" evidence="8">
    <location>
        <begin position="95"/>
        <end position="128"/>
    </location>
</feature>
<dbReference type="InterPro" id="IPR036638">
    <property type="entry name" value="HLH_DNA-bd_sf"/>
</dbReference>
<evidence type="ECO:0000256" key="4">
    <source>
        <dbReference type="ARBA" id="ARBA00023163"/>
    </source>
</evidence>
<dbReference type="InterPro" id="IPR050370">
    <property type="entry name" value="HES_HEY"/>
</dbReference>
<name>A0ABM1BVB2_LIMPO</name>
<keyword evidence="2" id="KW-0805">Transcription regulation</keyword>
<dbReference type="SUPFAM" id="SSF158457">
    <property type="entry name" value="Orange domain-like"/>
    <property type="match status" value="1"/>
</dbReference>
<feature type="domain" description="BHLH" evidence="7">
    <location>
        <begin position="17"/>
        <end position="76"/>
    </location>
</feature>
<dbReference type="Pfam" id="PF07527">
    <property type="entry name" value="Hairy_orange"/>
    <property type="match status" value="1"/>
</dbReference>
<feature type="region of interest" description="Disordered" evidence="6">
    <location>
        <begin position="266"/>
        <end position="295"/>
    </location>
</feature>
<dbReference type="InterPro" id="IPR003650">
    <property type="entry name" value="Orange_dom"/>
</dbReference>
<dbReference type="GeneID" id="106473230"/>
<keyword evidence="5" id="KW-0539">Nucleus</keyword>